<evidence type="ECO:0000256" key="2">
    <source>
        <dbReference type="ARBA" id="ARBA00022840"/>
    </source>
</evidence>
<keyword evidence="3" id="KW-0143">Chaperone</keyword>
<dbReference type="GO" id="GO:0140662">
    <property type="term" value="F:ATP-dependent protein folding chaperone"/>
    <property type="evidence" value="ECO:0007669"/>
    <property type="project" value="InterPro"/>
</dbReference>
<dbReference type="Gene3D" id="3.90.640.10">
    <property type="entry name" value="Actin, Chain A, domain 4"/>
    <property type="match status" value="1"/>
</dbReference>
<keyword evidence="1 4" id="KW-0547">Nucleotide-binding</keyword>
<dbReference type="SUPFAM" id="SSF53067">
    <property type="entry name" value="Actin-like ATPase domain"/>
    <property type="match status" value="2"/>
</dbReference>
<dbReference type="RefSeq" id="WP_061916137.1">
    <property type="nucleotide sequence ID" value="NZ_DF967971.1"/>
</dbReference>
<dbReference type="EMBL" id="LGHJ01000016">
    <property type="protein sequence ID" value="KPL75006.1"/>
    <property type="molecule type" value="Genomic_DNA"/>
</dbReference>
<dbReference type="STRING" id="360411.AC812_10910"/>
<keyword evidence="2 4" id="KW-0067">ATP-binding</keyword>
<dbReference type="PRINTS" id="PR00301">
    <property type="entry name" value="HEATSHOCK70"/>
</dbReference>
<sequence>MGISALGIDFGTSNTLIAGWDENSQQVSLIKIPDYCRLFSQNGEQIPLIPSLIHYSPEGHLWIGNQILQQGLGDSRRTMRWMKQYILSRSPIRIRLDERETTPSKAAQDFLTTIFTMLREEQAISPARVAFSAPVESFEFYTNWLNTLAESNHLPKISLIDEPVAAAIGYGIQVKPGTILFVFDFGGGTMNAAMVIVGEESPTDKNKPLCRVLGKAGKNIGGMRIDQWLYQEVLSRFSLTDDHPLVRQASTQILSACEGVKQVLSHDPQASTGDIRLRDDKLINLTLNRDEFENILERNHLFHEVSDLFRHVLNQAYERGYSQDQISSVLMIGGSSLIPAVQQHVKNFFESTPVQVRRPLDAVARGAALFASGMDILDYVRHDYAIRYVEPHSRRYAFQKIVSSGTSYPTPQPISHLTIKASYEGQQKLGLAIFEIRNSRESGFSQENLELIFDPQGSARIIQLPSQQIEERTYFFVNEHCPTFLIADPPAEPSIPRFEISFFIDSQKRLTITARDLQTGIIILENQPVIRLS</sequence>
<reference evidence="5 6" key="1">
    <citation type="submission" date="2015-07" db="EMBL/GenBank/DDBJ databases">
        <title>Draft genome of Bellilinea caldifistulae DSM 17877.</title>
        <authorList>
            <person name="Hemp J."/>
            <person name="Ward L.M."/>
            <person name="Pace L.A."/>
            <person name="Fischer W.W."/>
        </authorList>
    </citation>
    <scope>NUCLEOTIDE SEQUENCE [LARGE SCALE GENOMIC DNA]</scope>
    <source>
        <strain evidence="5 6">GOMI-1</strain>
    </source>
</reference>
<evidence type="ECO:0000256" key="1">
    <source>
        <dbReference type="ARBA" id="ARBA00022741"/>
    </source>
</evidence>
<dbReference type="GO" id="GO:0005524">
    <property type="term" value="F:ATP binding"/>
    <property type="evidence" value="ECO:0007669"/>
    <property type="project" value="UniProtKB-KW"/>
</dbReference>
<keyword evidence="6" id="KW-1185">Reference proteome</keyword>
<dbReference type="Gene3D" id="2.60.34.10">
    <property type="entry name" value="Substrate Binding Domain Of DNAk, Chain A, domain 1"/>
    <property type="match status" value="1"/>
</dbReference>
<dbReference type="InterPro" id="IPR013126">
    <property type="entry name" value="Hsp_70_fam"/>
</dbReference>
<dbReference type="Proteomes" id="UP000050514">
    <property type="component" value="Unassembled WGS sequence"/>
</dbReference>
<gene>
    <name evidence="5" type="ORF">AC812_10910</name>
</gene>
<evidence type="ECO:0008006" key="7">
    <source>
        <dbReference type="Google" id="ProtNLM"/>
    </source>
</evidence>
<dbReference type="PANTHER" id="PTHR19375">
    <property type="entry name" value="HEAT SHOCK PROTEIN 70KDA"/>
    <property type="match status" value="1"/>
</dbReference>
<protein>
    <recommendedName>
        <fullName evidence="7">Hsp70 family protein</fullName>
    </recommendedName>
</protein>
<evidence type="ECO:0000256" key="3">
    <source>
        <dbReference type="ARBA" id="ARBA00023186"/>
    </source>
</evidence>
<organism evidence="5 6">
    <name type="scientific">Bellilinea caldifistulae</name>
    <dbReference type="NCBI Taxonomy" id="360411"/>
    <lineage>
        <taxon>Bacteria</taxon>
        <taxon>Bacillati</taxon>
        <taxon>Chloroflexota</taxon>
        <taxon>Anaerolineae</taxon>
        <taxon>Anaerolineales</taxon>
        <taxon>Anaerolineaceae</taxon>
        <taxon>Bellilinea</taxon>
    </lineage>
</organism>
<name>A0A0P6X6L7_9CHLR</name>
<comment type="caution">
    <text evidence="5">The sequence shown here is derived from an EMBL/GenBank/DDBJ whole genome shotgun (WGS) entry which is preliminary data.</text>
</comment>
<dbReference type="OrthoDB" id="9766019at2"/>
<evidence type="ECO:0000256" key="4">
    <source>
        <dbReference type="RuleBase" id="RU003322"/>
    </source>
</evidence>
<evidence type="ECO:0000313" key="5">
    <source>
        <dbReference type="EMBL" id="KPL75006.1"/>
    </source>
</evidence>
<dbReference type="Pfam" id="PF00012">
    <property type="entry name" value="HSP70"/>
    <property type="match status" value="1"/>
</dbReference>
<dbReference type="InterPro" id="IPR029047">
    <property type="entry name" value="HSP70_peptide-bd_sf"/>
</dbReference>
<evidence type="ECO:0000313" key="6">
    <source>
        <dbReference type="Proteomes" id="UP000050514"/>
    </source>
</evidence>
<comment type="similarity">
    <text evidence="4">Belongs to the heat shock protein 70 family.</text>
</comment>
<dbReference type="InterPro" id="IPR043129">
    <property type="entry name" value="ATPase_NBD"/>
</dbReference>
<accession>A0A0P6X6L7</accession>
<dbReference type="Gene3D" id="3.30.420.40">
    <property type="match status" value="2"/>
</dbReference>
<proteinExistence type="inferred from homology"/>
<dbReference type="AlphaFoldDB" id="A0A0P6X6L7"/>